<proteinExistence type="predicted"/>
<gene>
    <name evidence="2" type="ORF">HY618_07200</name>
</gene>
<evidence type="ECO:0000313" key="2">
    <source>
        <dbReference type="EMBL" id="MBI4252231.1"/>
    </source>
</evidence>
<reference evidence="2" key="1">
    <citation type="submission" date="2020-07" db="EMBL/GenBank/DDBJ databases">
        <title>Huge and variable diversity of episymbiotic CPR bacteria and DPANN archaea in groundwater ecosystems.</title>
        <authorList>
            <person name="He C.Y."/>
            <person name="Keren R."/>
            <person name="Whittaker M."/>
            <person name="Farag I.F."/>
            <person name="Doudna J."/>
            <person name="Cate J.H.D."/>
            <person name="Banfield J.F."/>
        </authorList>
    </citation>
    <scope>NUCLEOTIDE SEQUENCE</scope>
    <source>
        <strain evidence="2">NC_groundwater_1370_Ag_S-0.2um_69_93</strain>
    </source>
</reference>
<feature type="domain" description="VOC" evidence="1">
    <location>
        <begin position="1"/>
        <end position="111"/>
    </location>
</feature>
<protein>
    <submittedName>
        <fullName evidence="2">VOC family protein</fullName>
    </submittedName>
</protein>
<organism evidence="2 3">
    <name type="scientific">Tectimicrobiota bacterium</name>
    <dbReference type="NCBI Taxonomy" id="2528274"/>
    <lineage>
        <taxon>Bacteria</taxon>
        <taxon>Pseudomonadati</taxon>
        <taxon>Nitrospinota/Tectimicrobiota group</taxon>
        <taxon>Candidatus Tectimicrobiota</taxon>
    </lineage>
</organism>
<dbReference type="AlphaFoldDB" id="A0A933E8I4"/>
<sequence>MAAYFERVFGAEPFLYNPDLKGAPNAGLRLAGVNILIRGLRPGERADVRAPTLVEGLDHLGLLVEDIEAAAAGLKGRGAKFTLEPQATGMKGRKIAFIEGPEKIRIELVEPIPEG</sequence>
<evidence type="ECO:0000313" key="3">
    <source>
        <dbReference type="Proteomes" id="UP000752292"/>
    </source>
</evidence>
<dbReference type="InterPro" id="IPR029068">
    <property type="entry name" value="Glyas_Bleomycin-R_OHBP_Dase"/>
</dbReference>
<accession>A0A933E8I4</accession>
<dbReference type="Pfam" id="PF00903">
    <property type="entry name" value="Glyoxalase"/>
    <property type="match status" value="1"/>
</dbReference>
<dbReference type="InterPro" id="IPR037523">
    <property type="entry name" value="VOC_core"/>
</dbReference>
<dbReference type="PROSITE" id="PS51819">
    <property type="entry name" value="VOC"/>
    <property type="match status" value="1"/>
</dbReference>
<evidence type="ECO:0000259" key="1">
    <source>
        <dbReference type="PROSITE" id="PS51819"/>
    </source>
</evidence>
<dbReference type="Gene3D" id="3.10.180.10">
    <property type="entry name" value="2,3-Dihydroxybiphenyl 1,2-Dioxygenase, domain 1"/>
    <property type="match status" value="1"/>
</dbReference>
<dbReference type="InterPro" id="IPR004360">
    <property type="entry name" value="Glyas_Fos-R_dOase_dom"/>
</dbReference>
<dbReference type="EMBL" id="JACQRX010000314">
    <property type="protein sequence ID" value="MBI4252231.1"/>
    <property type="molecule type" value="Genomic_DNA"/>
</dbReference>
<comment type="caution">
    <text evidence="2">The sequence shown here is derived from an EMBL/GenBank/DDBJ whole genome shotgun (WGS) entry which is preliminary data.</text>
</comment>
<dbReference type="SUPFAM" id="SSF54593">
    <property type="entry name" value="Glyoxalase/Bleomycin resistance protein/Dihydroxybiphenyl dioxygenase"/>
    <property type="match status" value="1"/>
</dbReference>
<dbReference type="Proteomes" id="UP000752292">
    <property type="component" value="Unassembled WGS sequence"/>
</dbReference>
<name>A0A933E8I4_UNCTE</name>